<evidence type="ECO:0000313" key="2">
    <source>
        <dbReference type="Proteomes" id="UP000306791"/>
    </source>
</evidence>
<evidence type="ECO:0008006" key="3">
    <source>
        <dbReference type="Google" id="ProtNLM"/>
    </source>
</evidence>
<organism evidence="1 2">
    <name type="scientific">Microbulbifer harenosus</name>
    <dbReference type="NCBI Taxonomy" id="2576840"/>
    <lineage>
        <taxon>Bacteria</taxon>
        <taxon>Pseudomonadati</taxon>
        <taxon>Pseudomonadota</taxon>
        <taxon>Gammaproteobacteria</taxon>
        <taxon>Cellvibrionales</taxon>
        <taxon>Microbulbiferaceae</taxon>
        <taxon>Microbulbifer</taxon>
    </lineage>
</organism>
<gene>
    <name evidence="1" type="ORF">FDY93_00385</name>
</gene>
<proteinExistence type="predicted"/>
<reference evidence="1 2" key="1">
    <citation type="submission" date="2019-05" db="EMBL/GenBank/DDBJ databases">
        <title>Microbulbifer harenosus sp. nov., an alginate-degrading bacterium isolated from coastal sand.</title>
        <authorList>
            <person name="Huang H."/>
            <person name="Mo K."/>
            <person name="Bao S."/>
        </authorList>
    </citation>
    <scope>NUCLEOTIDE SEQUENCE [LARGE SCALE GENOMIC DNA]</scope>
    <source>
        <strain evidence="1 2">HB161719</strain>
    </source>
</reference>
<sequence length="187" mass="21197">MAGQLKPSYKEVKEKFEKVREISREVTYEQLAPVLKNRLGQAILRGNIGIDGFTFEAQRKLKSWERSGLRRVAWDWEAVSKSYRTHPKRFELSIWFKGLELSGASIGRPTWSGGKLRLDYIESHPMGTPLDGLVTDISVAAGMVYANAIGATQLRIMNPVNTAVKDHYLSKPGFAFNERGNFCYRDL</sequence>
<accession>A0ABY2UMT7</accession>
<protein>
    <recommendedName>
        <fullName evidence="3">GNAT family N-acetyltransferase</fullName>
    </recommendedName>
</protein>
<dbReference type="EMBL" id="VANI01000001">
    <property type="protein sequence ID" value="TLM79874.1"/>
    <property type="molecule type" value="Genomic_DNA"/>
</dbReference>
<dbReference type="Proteomes" id="UP000306791">
    <property type="component" value="Unassembled WGS sequence"/>
</dbReference>
<evidence type="ECO:0000313" key="1">
    <source>
        <dbReference type="EMBL" id="TLM79874.1"/>
    </source>
</evidence>
<comment type="caution">
    <text evidence="1">The sequence shown here is derived from an EMBL/GenBank/DDBJ whole genome shotgun (WGS) entry which is preliminary data.</text>
</comment>
<keyword evidence="2" id="KW-1185">Reference proteome</keyword>
<dbReference type="RefSeq" id="WP_138233761.1">
    <property type="nucleotide sequence ID" value="NZ_CP185860.1"/>
</dbReference>
<name>A0ABY2UMT7_9GAMM</name>